<dbReference type="RefSeq" id="WP_272029089.1">
    <property type="nucleotide sequence ID" value="NZ_JAQLSF010000001.1"/>
</dbReference>
<protein>
    <submittedName>
        <fullName evidence="1">Uncharacterized protein</fullName>
    </submittedName>
</protein>
<dbReference type="AlphaFoldDB" id="A0AAW6AAU3"/>
<accession>A0AAW6AAU3</accession>
<organism evidence="1 2">
    <name type="scientific">Lacticaseibacillus paracasei</name>
    <name type="common">Lactobacillus paracasei</name>
    <dbReference type="NCBI Taxonomy" id="1597"/>
    <lineage>
        <taxon>Bacteria</taxon>
        <taxon>Bacillati</taxon>
        <taxon>Bacillota</taxon>
        <taxon>Bacilli</taxon>
        <taxon>Lactobacillales</taxon>
        <taxon>Lactobacillaceae</taxon>
        <taxon>Lacticaseibacillus</taxon>
    </lineage>
</organism>
<name>A0AAW6AAU3_LACPA</name>
<comment type="caution">
    <text evidence="1">The sequence shown here is derived from an EMBL/GenBank/DDBJ whole genome shotgun (WGS) entry which is preliminary data.</text>
</comment>
<reference evidence="1 2" key="1">
    <citation type="submission" date="2023-01" db="EMBL/GenBank/DDBJ databases">
        <title>Complete genome sequence of Lacticaseibacillus paracasei SRCM217440 isolated from Makgeolli.</title>
        <authorList>
            <person name="Yang H.-G."/>
            <person name="Jeong S.-J."/>
            <person name="Ha G.-S."/>
            <person name="Yang H.-J."/>
            <person name="Jeong D.-Y."/>
        </authorList>
    </citation>
    <scope>NUCLEOTIDE SEQUENCE [LARGE SCALE GENOMIC DNA]</scope>
    <source>
        <strain evidence="1 2">SRCM217440</strain>
    </source>
</reference>
<dbReference type="Proteomes" id="UP001212327">
    <property type="component" value="Unassembled WGS sequence"/>
</dbReference>
<evidence type="ECO:0000313" key="1">
    <source>
        <dbReference type="EMBL" id="MDB1565490.1"/>
    </source>
</evidence>
<gene>
    <name evidence="1" type="ORF">PGA78_12125</name>
</gene>
<sequence>MSKTFRIIKIIDASTFIIDGGSKDGVKNNDKFKIMDEHGDPVKDLTGNIVGFYSDPKGYIYARDVQQKMSICKTGLKKVNSPIMSSFANLTNYERQIELNVDPADIDSSLDSDSPIKVGDNVELVSDTTSQNE</sequence>
<dbReference type="EMBL" id="JAQLSF010000001">
    <property type="protein sequence ID" value="MDB1565490.1"/>
    <property type="molecule type" value="Genomic_DNA"/>
</dbReference>
<proteinExistence type="predicted"/>
<evidence type="ECO:0000313" key="2">
    <source>
        <dbReference type="Proteomes" id="UP001212327"/>
    </source>
</evidence>